<dbReference type="Pfam" id="PF17846">
    <property type="entry name" value="XRN_M"/>
    <property type="match status" value="1"/>
</dbReference>
<protein>
    <recommendedName>
        <fullName evidence="8 9">5'-3' exoribonuclease 1</fullName>
        <ecNumber evidence="9">3.1.13.-</ecNumber>
    </recommendedName>
</protein>
<reference evidence="16" key="5">
    <citation type="submission" date="2025-09" db="UniProtKB">
        <authorList>
            <consortium name="Ensembl"/>
        </authorList>
    </citation>
    <scope>IDENTIFICATION</scope>
</reference>
<proteinExistence type="inferred from homology"/>
<dbReference type="GO" id="GO:0005634">
    <property type="term" value="C:nucleus"/>
    <property type="evidence" value="ECO:0007669"/>
    <property type="project" value="TreeGrafter"/>
</dbReference>
<dbReference type="FunFam" id="1.25.40.1050:FF:000001">
    <property type="entry name" value="5'-3' exoribonuclease 1"/>
    <property type="match status" value="1"/>
</dbReference>
<feature type="region of interest" description="Disordered" evidence="10">
    <location>
        <begin position="1160"/>
        <end position="1213"/>
    </location>
</feature>
<name>A0A4W3HZC7_CALMI</name>
<reference evidence="17" key="2">
    <citation type="journal article" date="2007" name="PLoS Biol.">
        <title>Survey sequencing and comparative analysis of the elephant shark (Callorhinchus milii) genome.</title>
        <authorList>
            <person name="Venkatesh B."/>
            <person name="Kirkness E.F."/>
            <person name="Loh Y.H."/>
            <person name="Halpern A.L."/>
            <person name="Lee A.P."/>
            <person name="Johnson J."/>
            <person name="Dandona N."/>
            <person name="Viswanathan L.D."/>
            <person name="Tay A."/>
            <person name="Venter J.C."/>
            <person name="Strausberg R.L."/>
            <person name="Brenner S."/>
        </authorList>
    </citation>
    <scope>NUCLEOTIDE SEQUENCE [LARGE SCALE GENOMIC DNA]</scope>
</reference>
<feature type="region of interest" description="Disordered" evidence="10">
    <location>
        <begin position="1386"/>
        <end position="1427"/>
    </location>
</feature>
<dbReference type="FunFam" id="3.40.50.12390:FF:000002">
    <property type="entry name" value="5'-3' exoribonuclease 1"/>
    <property type="match status" value="1"/>
</dbReference>
<evidence type="ECO:0000259" key="12">
    <source>
        <dbReference type="Pfam" id="PF17846"/>
    </source>
</evidence>
<dbReference type="InterPro" id="IPR041106">
    <property type="entry name" value="XRN1_D2_D3"/>
</dbReference>
<dbReference type="CDD" id="cd18673">
    <property type="entry name" value="PIN_XRN1-2-like"/>
    <property type="match status" value="1"/>
</dbReference>
<feature type="domain" description="5'-3' exoribonuclease 1 SH3-like" evidence="13">
    <location>
        <begin position="1081"/>
        <end position="1150"/>
    </location>
</feature>
<dbReference type="Gene3D" id="3.40.50.12390">
    <property type="match status" value="1"/>
</dbReference>
<dbReference type="Pfam" id="PF03159">
    <property type="entry name" value="XRN_N"/>
    <property type="match status" value="1"/>
</dbReference>
<comment type="similarity">
    <text evidence="7 9">Belongs to the 5'-3' exonuclease family.</text>
</comment>
<feature type="domain" description="Xrn1 N-terminal" evidence="11">
    <location>
        <begin position="6"/>
        <end position="205"/>
    </location>
</feature>
<keyword evidence="17" id="KW-1185">Reference proteome</keyword>
<dbReference type="GO" id="GO:0004534">
    <property type="term" value="F:5'-3' RNA exonuclease activity"/>
    <property type="evidence" value="ECO:0007669"/>
    <property type="project" value="UniProtKB-ARBA"/>
</dbReference>
<feature type="compositionally biased region" description="Polar residues" evidence="10">
    <location>
        <begin position="1180"/>
        <end position="1213"/>
    </location>
</feature>
<comment type="subcellular location">
    <subcellularLocation>
        <location evidence="1 9">Cytoplasm</location>
    </subcellularLocation>
</comment>
<feature type="compositionally biased region" description="Pro residues" evidence="10">
    <location>
        <begin position="1163"/>
        <end position="1173"/>
    </location>
</feature>
<evidence type="ECO:0000256" key="9">
    <source>
        <dbReference type="PIRNR" id="PIRNR006743"/>
    </source>
</evidence>
<dbReference type="InterPro" id="IPR016494">
    <property type="entry name" value="5_3_exoribonuclease_1"/>
</dbReference>
<evidence type="ECO:0000256" key="4">
    <source>
        <dbReference type="ARBA" id="ARBA00022801"/>
    </source>
</evidence>
<evidence type="ECO:0000313" key="16">
    <source>
        <dbReference type="Ensembl" id="ENSCMIP00000014324.1"/>
    </source>
</evidence>
<evidence type="ECO:0000259" key="11">
    <source>
        <dbReference type="Pfam" id="PF03159"/>
    </source>
</evidence>
<dbReference type="InterPro" id="IPR041412">
    <property type="entry name" value="Xrn1_helical"/>
</dbReference>
<dbReference type="Proteomes" id="UP000314986">
    <property type="component" value="Unassembled WGS sequence"/>
</dbReference>
<feature type="compositionally biased region" description="Polar residues" evidence="10">
    <location>
        <begin position="1389"/>
        <end position="1404"/>
    </location>
</feature>
<dbReference type="Pfam" id="PF18334">
    <property type="entry name" value="XRN1_D2_D3"/>
    <property type="match status" value="1"/>
</dbReference>
<reference evidence="16" key="4">
    <citation type="submission" date="2025-08" db="UniProtKB">
        <authorList>
            <consortium name="Ensembl"/>
        </authorList>
    </citation>
    <scope>IDENTIFICATION</scope>
</reference>
<keyword evidence="6 9" id="KW-0694">RNA-binding</keyword>
<evidence type="ECO:0000256" key="1">
    <source>
        <dbReference type="ARBA" id="ARBA00004496"/>
    </source>
</evidence>
<feature type="domain" description="Xrn1 helical" evidence="12">
    <location>
        <begin position="252"/>
        <end position="586"/>
    </location>
</feature>
<keyword evidence="2 9" id="KW-0963">Cytoplasm</keyword>
<evidence type="ECO:0000256" key="5">
    <source>
        <dbReference type="ARBA" id="ARBA00022839"/>
    </source>
</evidence>
<feature type="domain" description="5'-3' exoribonuclease 1 D1" evidence="14">
    <location>
        <begin position="632"/>
        <end position="827"/>
    </location>
</feature>
<dbReference type="InterPro" id="IPR004859">
    <property type="entry name" value="Xrn1_N"/>
</dbReference>
<dbReference type="InterPro" id="IPR041385">
    <property type="entry name" value="SH3_12"/>
</dbReference>
<dbReference type="InterPro" id="IPR047008">
    <property type="entry name" value="XRN1_SH3_sf"/>
</dbReference>
<reference evidence="17" key="3">
    <citation type="journal article" date="2014" name="Nature">
        <title>Elephant shark genome provides unique insights into gnathostome evolution.</title>
        <authorList>
            <consortium name="International Elephant Shark Genome Sequencing Consortium"/>
            <person name="Venkatesh B."/>
            <person name="Lee A.P."/>
            <person name="Ravi V."/>
            <person name="Maurya A.K."/>
            <person name="Lian M.M."/>
            <person name="Swann J.B."/>
            <person name="Ohta Y."/>
            <person name="Flajnik M.F."/>
            <person name="Sutoh Y."/>
            <person name="Kasahara M."/>
            <person name="Hoon S."/>
            <person name="Gangu V."/>
            <person name="Roy S.W."/>
            <person name="Irimia M."/>
            <person name="Korzh V."/>
            <person name="Kondrychyn I."/>
            <person name="Lim Z.W."/>
            <person name="Tay B.H."/>
            <person name="Tohari S."/>
            <person name="Kong K.W."/>
            <person name="Ho S."/>
            <person name="Lorente-Galdos B."/>
            <person name="Quilez J."/>
            <person name="Marques-Bonet T."/>
            <person name="Raney B.J."/>
            <person name="Ingham P.W."/>
            <person name="Tay A."/>
            <person name="Hillier L.W."/>
            <person name="Minx P."/>
            <person name="Boehm T."/>
            <person name="Wilson R.K."/>
            <person name="Brenner S."/>
            <person name="Warren W.C."/>
        </authorList>
    </citation>
    <scope>NUCLEOTIDE SEQUENCE [LARGE SCALE GENOMIC DNA]</scope>
</reference>
<feature type="domain" description="Exoribonuclease Xrn1 D2/D3" evidence="15">
    <location>
        <begin position="833"/>
        <end position="1054"/>
    </location>
</feature>
<dbReference type="Pfam" id="PF18332">
    <property type="entry name" value="XRN1_D1"/>
    <property type="match status" value="1"/>
</dbReference>
<evidence type="ECO:0000256" key="7">
    <source>
        <dbReference type="ARBA" id="ARBA00038299"/>
    </source>
</evidence>
<dbReference type="PIRSF" id="PIRSF006743">
    <property type="entry name" value="Exonuclease_Xnr1"/>
    <property type="match status" value="1"/>
</dbReference>
<keyword evidence="5 9" id="KW-0269">Exonuclease</keyword>
<evidence type="ECO:0000259" key="14">
    <source>
        <dbReference type="Pfam" id="PF18332"/>
    </source>
</evidence>
<evidence type="ECO:0000259" key="15">
    <source>
        <dbReference type="Pfam" id="PF18334"/>
    </source>
</evidence>
<dbReference type="Gene3D" id="2.170.260.40">
    <property type="match status" value="1"/>
</dbReference>
<keyword evidence="3 9" id="KW-0540">Nuclease</keyword>
<dbReference type="EC" id="3.1.13.-" evidence="9"/>
<evidence type="ECO:0000256" key="10">
    <source>
        <dbReference type="SAM" id="MobiDB-lite"/>
    </source>
</evidence>
<dbReference type="InterPro" id="IPR027073">
    <property type="entry name" value="5_3_exoribonuclease"/>
</dbReference>
<evidence type="ECO:0000313" key="17">
    <source>
        <dbReference type="Proteomes" id="UP000314986"/>
    </source>
</evidence>
<evidence type="ECO:0000256" key="6">
    <source>
        <dbReference type="ARBA" id="ARBA00022884"/>
    </source>
</evidence>
<dbReference type="InterPro" id="IPR047007">
    <property type="entry name" value="XRN1_D1_sf"/>
</dbReference>
<evidence type="ECO:0000256" key="8">
    <source>
        <dbReference type="ARBA" id="ARBA00067318"/>
    </source>
</evidence>
<dbReference type="GeneTree" id="ENSGT00670000098080"/>
<dbReference type="GO" id="GO:0016075">
    <property type="term" value="P:rRNA catabolic process"/>
    <property type="evidence" value="ECO:0007669"/>
    <property type="project" value="TreeGrafter"/>
</dbReference>
<dbReference type="Pfam" id="PF18129">
    <property type="entry name" value="SH3_12"/>
    <property type="match status" value="1"/>
</dbReference>
<dbReference type="PANTHER" id="PTHR12341:SF7">
    <property type="entry name" value="5'-3' EXORIBONUCLEASE 1"/>
    <property type="match status" value="1"/>
</dbReference>
<dbReference type="GO" id="GO:0000956">
    <property type="term" value="P:nuclear-transcribed mRNA catabolic process"/>
    <property type="evidence" value="ECO:0007669"/>
    <property type="project" value="InterPro"/>
</dbReference>
<dbReference type="Ensembl" id="ENSCMIT00000014629.1">
    <property type="protein sequence ID" value="ENSCMIP00000014324.1"/>
    <property type="gene ID" value="ENSCMIG00000007051.1"/>
</dbReference>
<dbReference type="Gene3D" id="1.25.40.1050">
    <property type="match status" value="1"/>
</dbReference>
<accession>A0A4W3HZC7</accession>
<sequence>MGQIPEFDNLYLDMNGIIHQCSHPNDEDVHFRISEEKIFADIFHYVEVLFRIIKPKKTFFMAVDGVAPRAKMNQQRGRRFRSAKEAEEKIKKALEKGEKLPTEARFDSNCITPGTAFMARLQEQLKYFVNTKISTDRSWQGVVVYLSGHETPGEGEHKIMEFIRAEKLKPDHDPNTRHCLYGLDADLIILGLTSHEPNFSLLREEVRFGGKKSQRRIAAVEETTFHLLHLSLMREYIDYEFSPIRDKICFEFDLERIIDDWILMGFLVGNDFIPHLPHLHINHDALPLLYKTYIDVLPTLGGYINEGGTLNLEHFEKYLVKLSEFDREHFSEVFVDLKWFESKVGTKYLNEAAGIAAEEARKCKKKNKVPDDSLFLAALDESDHDVEADSVPSTNVSDIEVEDEDDLFETEFRQYKRVYYMSKMGVEVVSDEFLAQQAECYVQAIQWILHYYYHGVQSWSWYYPFHYAPYLSDIRNIRKLKIKFDIGKPFKPFEQLLAVLPAASKDLLPKCYEYLMTDEESPIIEYYPPDFRTDLNGKAQEWEAVVLIPFIDERLLLDAMELRNKHLSEEEKQRNKHSECLMFCYDKEIDFNYPSLWPEKFPNIERCHARYKLIPMNEWHVDPSQSIMSVVDKGSLYFCGFPTLNHIKHKFFLKKTGVQVFQQPSRGENMILEILPPKQEEEVCIIGSNTQNIFSKSVFPLCNRYCLFGVLNDQSSFLLKKPSDALPGVQKVYMGKTPPPTKVAFLRDSEQTMWNREAQNISESYYKRKGITINETSVILYAQLLTGRRYVFGQNGEVTLNKEWSKQNLPYAYQTIVKNIKAFDSSFSHFRTLEELFPSSIKVFMLGTPYYGCMGEVQDSSDVIKDGRIRVVFNVPCEPQLDGIIQNQHKYTTKYNPGYVLANHLGVSGYLVSRLTGSLFIGRGSKRNPLGEQKANVGLNLKFNKKNEEVPGYTKKVGNEWLYSAAVEQILSEYLERFPELFIHVAKNSQEDVFYEDNIWAGEDENGAEKVQEIVAWLKMHPVSSLSRTSCDLNVLDSAIVEKIEDEVENCKVFPSIKPKCVKLSHPLEQQQGVIPDQLAEYHLFDRVVNVRENFSVPVGLRGTIIGMKTAERESDILYEVLFDEEFLGGLAMRCSPGRGYRLPKCALINISHGSRLEFGGQRPPPLLKPQPAPGFQHASHPSSQLATQKVSTGGLNHSPRSPFVLTQSGKETQGSQQKDMAGWYKNISFFSFCQGLIVCQVKLANGLLVHGPQCQSESEAQEKAAVFTLQRLVCVIEFVFMKLSSPAIPPTFSHPSGTILPPHGFAPVPWTALIPPQSYNNYQVPYSGGICPGGVLIGTHNQFVPLQVSCIQLLLKENKFQPGREKRYRCETWEKSLRTKRNIEHFTPANQSPSQPRTQQQLAPGSGGKRKPRKLAVNFGAPQPPQ</sequence>
<evidence type="ECO:0000256" key="3">
    <source>
        <dbReference type="ARBA" id="ARBA00022722"/>
    </source>
</evidence>
<dbReference type="GO" id="GO:0003723">
    <property type="term" value="F:RNA binding"/>
    <property type="evidence" value="ECO:0007669"/>
    <property type="project" value="UniProtKB-KW"/>
</dbReference>
<dbReference type="PANTHER" id="PTHR12341">
    <property type="entry name" value="5'-&gt;3' EXORIBONUCLEASE"/>
    <property type="match status" value="1"/>
</dbReference>
<reference evidence="17" key="1">
    <citation type="journal article" date="2006" name="Science">
        <title>Ancient noncoding elements conserved in the human genome.</title>
        <authorList>
            <person name="Venkatesh B."/>
            <person name="Kirkness E.F."/>
            <person name="Loh Y.H."/>
            <person name="Halpern A.L."/>
            <person name="Lee A.P."/>
            <person name="Johnson J."/>
            <person name="Dandona N."/>
            <person name="Viswanathan L.D."/>
            <person name="Tay A."/>
            <person name="Venter J.C."/>
            <person name="Strausberg R.L."/>
            <person name="Brenner S."/>
        </authorList>
    </citation>
    <scope>NUCLEOTIDE SEQUENCE [LARGE SCALE GENOMIC DNA]</scope>
</reference>
<evidence type="ECO:0000259" key="13">
    <source>
        <dbReference type="Pfam" id="PF18129"/>
    </source>
</evidence>
<dbReference type="InterPro" id="IPR040992">
    <property type="entry name" value="XRN1_D1"/>
</dbReference>
<dbReference type="Gene3D" id="2.30.30.750">
    <property type="match status" value="1"/>
</dbReference>
<organism evidence="16 17">
    <name type="scientific">Callorhinchus milii</name>
    <name type="common">Ghost shark</name>
    <dbReference type="NCBI Taxonomy" id="7868"/>
    <lineage>
        <taxon>Eukaryota</taxon>
        <taxon>Metazoa</taxon>
        <taxon>Chordata</taxon>
        <taxon>Craniata</taxon>
        <taxon>Vertebrata</taxon>
        <taxon>Chondrichthyes</taxon>
        <taxon>Holocephali</taxon>
        <taxon>Chimaeriformes</taxon>
        <taxon>Callorhinchidae</taxon>
        <taxon>Callorhinchus</taxon>
    </lineage>
</organism>
<keyword evidence="4 9" id="KW-0378">Hydrolase</keyword>
<dbReference type="GO" id="GO:0005737">
    <property type="term" value="C:cytoplasm"/>
    <property type="evidence" value="ECO:0007669"/>
    <property type="project" value="UniProtKB-SubCell"/>
</dbReference>
<evidence type="ECO:0000256" key="2">
    <source>
        <dbReference type="ARBA" id="ARBA00022490"/>
    </source>
</evidence>